<keyword evidence="3" id="KW-1185">Reference proteome</keyword>
<name>A0AA48H5Y6_9BACT</name>
<dbReference type="AlphaFoldDB" id="A0AA48H5Y6"/>
<dbReference type="Pfam" id="PF10079">
    <property type="entry name" value="Rossmann-like_BshC"/>
    <property type="match status" value="1"/>
</dbReference>
<dbReference type="Proteomes" id="UP001228113">
    <property type="component" value="Chromosome"/>
</dbReference>
<feature type="domain" description="Bacillithiol biosynthesis BshC N-terminal Rossmann-like" evidence="1">
    <location>
        <begin position="202"/>
        <end position="256"/>
    </location>
</feature>
<dbReference type="EMBL" id="AP027081">
    <property type="protein sequence ID" value="BDU76588.1"/>
    <property type="molecule type" value="Genomic_DNA"/>
</dbReference>
<evidence type="ECO:0000313" key="2">
    <source>
        <dbReference type="EMBL" id="BDU76588.1"/>
    </source>
</evidence>
<evidence type="ECO:0000259" key="1">
    <source>
        <dbReference type="Pfam" id="PF10079"/>
    </source>
</evidence>
<dbReference type="InterPro" id="IPR055398">
    <property type="entry name" value="Rossmann-like_BshC"/>
</dbReference>
<evidence type="ECO:0000313" key="3">
    <source>
        <dbReference type="Proteomes" id="UP001228113"/>
    </source>
</evidence>
<organism evidence="2 3">
    <name type="scientific">Mesoterricola sediminis</name>
    <dbReference type="NCBI Taxonomy" id="2927980"/>
    <lineage>
        <taxon>Bacteria</taxon>
        <taxon>Pseudomonadati</taxon>
        <taxon>Acidobacteriota</taxon>
        <taxon>Holophagae</taxon>
        <taxon>Holophagales</taxon>
        <taxon>Holophagaceae</taxon>
        <taxon>Mesoterricola</taxon>
    </lineage>
</organism>
<proteinExistence type="predicted"/>
<gene>
    <name evidence="2" type="ORF">METESE_15460</name>
</gene>
<accession>A0AA48H5Y6</accession>
<sequence>MTLPTCPRVATGQQIGVGWTPALSVVKALAALAEARRLGGEAVYWMADEDHDQLEVATTVGFDGNRLVRHRFAFAAPPGTATGWLAWTSEHQRQAEALWGEVPAAEDDTLAGHVRALGAPLWRRGLRPFSPTRAEARPAIQEELARIRALGLERLLYKQAERLLAEGRSLPLDPRTQAAWFCLDPRTGRRRRLEAGETCDRGHWLSPGAALRPLMQSLLIPGLEAVVLGPGERAYWQLTEPCWDKADIRPPRIIARPSVYVLPRGLRLPPYLLEPLREGRWEAFWREGVPRPTEALGLAPDPAWSPQVAERFTRELDRTRARLVRLDRRLAREAAAQTLGMDPEHLRQHLFPLGHPQERVLPGLPWLRREDLLDRMLSALEGRSPLVLLEEP</sequence>
<protein>
    <recommendedName>
        <fullName evidence="1">Bacillithiol biosynthesis BshC N-terminal Rossmann-like domain-containing protein</fullName>
    </recommendedName>
</protein>
<dbReference type="KEGG" id="msea:METESE_15460"/>
<dbReference type="RefSeq" id="WP_316411455.1">
    <property type="nucleotide sequence ID" value="NZ_AP027081.1"/>
</dbReference>
<reference evidence="2" key="1">
    <citation type="journal article" date="2023" name="Int. J. Syst. Evol. Microbiol.">
        <title>Mesoterricola silvestris gen. nov., sp. nov., Mesoterricola sediminis sp. nov., Geothrix oryzae sp. nov., Geothrix edaphica sp. nov., Geothrix rubra sp. nov., and Geothrix limicola sp. nov., six novel members of Acidobacteriota isolated from soils.</title>
        <authorList>
            <person name="Itoh H."/>
            <person name="Sugisawa Y."/>
            <person name="Mise K."/>
            <person name="Xu Z."/>
            <person name="Kuniyasu M."/>
            <person name="Ushijima N."/>
            <person name="Kawano K."/>
            <person name="Kobayashi E."/>
            <person name="Shiratori Y."/>
            <person name="Masuda Y."/>
            <person name="Senoo K."/>
        </authorList>
    </citation>
    <scope>NUCLEOTIDE SEQUENCE</scope>
    <source>
        <strain evidence="2">W786</strain>
    </source>
</reference>